<protein>
    <submittedName>
        <fullName evidence="1">Uncharacterized protein</fullName>
    </submittedName>
</protein>
<proteinExistence type="predicted"/>
<organism evidence="1 2">
    <name type="scientific">Elizabethkingia miricola</name>
    <name type="common">Chryseobacterium miricola</name>
    <dbReference type="NCBI Taxonomy" id="172045"/>
    <lineage>
        <taxon>Bacteria</taxon>
        <taxon>Pseudomonadati</taxon>
        <taxon>Bacteroidota</taxon>
        <taxon>Flavobacteriia</taxon>
        <taxon>Flavobacteriales</taxon>
        <taxon>Weeksellaceae</taxon>
        <taxon>Elizabethkingia</taxon>
    </lineage>
</organism>
<evidence type="ECO:0000313" key="2">
    <source>
        <dbReference type="Proteomes" id="UP001239265"/>
    </source>
</evidence>
<evidence type="ECO:0000313" key="1">
    <source>
        <dbReference type="EMBL" id="MDQ8748370.1"/>
    </source>
</evidence>
<comment type="caution">
    <text evidence="1">The sequence shown here is derived from an EMBL/GenBank/DDBJ whole genome shotgun (WGS) entry which is preliminary data.</text>
</comment>
<dbReference type="Proteomes" id="UP001239265">
    <property type="component" value="Unassembled WGS sequence"/>
</dbReference>
<gene>
    <name evidence="1" type="ORF">QT385_06955</name>
</gene>
<dbReference type="EMBL" id="JAUCQJ010000002">
    <property type="protein sequence ID" value="MDQ8748370.1"/>
    <property type="molecule type" value="Genomic_DNA"/>
</dbReference>
<accession>A0ABD5B374</accession>
<sequence length="58" mass="6812">MITRKTDLEILIEGSNIEKINEMIDHKEKCLIEALDTNDIGRVQLLERQIKKLKSVKY</sequence>
<dbReference type="AlphaFoldDB" id="A0ABD5B374"/>
<name>A0ABD5B374_ELIMR</name>
<reference evidence="1 2" key="1">
    <citation type="submission" date="2023-06" db="EMBL/GenBank/DDBJ databases">
        <title>Nosocomial Elizabethkingia miricola genome.</title>
        <authorList>
            <person name="Morgado S."/>
            <person name="Fonseca E."/>
            <person name="Freitas F."/>
            <person name="Vicente A.C."/>
        </authorList>
    </citation>
    <scope>NUCLEOTIDE SEQUENCE [LARGE SCALE GENOMIC DNA]</scope>
    <source>
        <strain evidence="1 2">EM15</strain>
    </source>
</reference>
<dbReference type="RefSeq" id="WP_309046318.1">
    <property type="nucleotide sequence ID" value="NZ_JAUCQJ010000002.1"/>
</dbReference>